<dbReference type="GO" id="GO:0006888">
    <property type="term" value="P:endoplasmic reticulum to Golgi vesicle-mediated transport"/>
    <property type="evidence" value="ECO:0007669"/>
    <property type="project" value="InterPro"/>
</dbReference>
<dbReference type="Gene3D" id="1.20.58.1420">
    <property type="entry name" value="Dsl1p vesicle tethering complex, Tip20p subunit, domain B"/>
    <property type="match status" value="1"/>
</dbReference>
<dbReference type="AlphaFoldDB" id="A0A1A0H5K2"/>
<dbReference type="EMBL" id="LXTC01000007">
    <property type="protein sequence ID" value="OBA19321.1"/>
    <property type="molecule type" value="Genomic_DNA"/>
</dbReference>
<dbReference type="InterPro" id="IPR042044">
    <property type="entry name" value="EXOC6PINT-1/Sec15/Tip20_C_dom2"/>
</dbReference>
<evidence type="ECO:0000313" key="2">
    <source>
        <dbReference type="Proteomes" id="UP000092555"/>
    </source>
</evidence>
<dbReference type="OrthoDB" id="407410at2759"/>
<dbReference type="Pfam" id="PF04437">
    <property type="entry name" value="RINT1_TIP1"/>
    <property type="match status" value="1"/>
</dbReference>
<name>A0A1A0H5K2_9ASCO</name>
<protein>
    <submittedName>
        <fullName evidence="1">Uncharacterized protein</fullName>
    </submittedName>
</protein>
<dbReference type="GO" id="GO:0060628">
    <property type="term" value="P:regulation of ER to Golgi vesicle-mediated transport"/>
    <property type="evidence" value="ECO:0007669"/>
    <property type="project" value="TreeGrafter"/>
</dbReference>
<proteinExistence type="predicted"/>
<evidence type="ECO:0000313" key="1">
    <source>
        <dbReference type="EMBL" id="OBA19321.1"/>
    </source>
</evidence>
<reference evidence="1 2" key="1">
    <citation type="submission" date="2016-05" db="EMBL/GenBank/DDBJ databases">
        <title>Comparative genomics of biotechnologically important yeasts.</title>
        <authorList>
            <consortium name="DOE Joint Genome Institute"/>
            <person name="Riley R."/>
            <person name="Haridas S."/>
            <person name="Wolfe K.H."/>
            <person name="Lopes M.R."/>
            <person name="Hittinger C.T."/>
            <person name="Goker M."/>
            <person name="Salamov A."/>
            <person name="Wisecaver J."/>
            <person name="Long T.M."/>
            <person name="Aerts A.L."/>
            <person name="Barry K."/>
            <person name="Choi C."/>
            <person name="Clum A."/>
            <person name="Coughlan A.Y."/>
            <person name="Deshpande S."/>
            <person name="Douglass A.P."/>
            <person name="Hanson S.J."/>
            <person name="Klenk H.-P."/>
            <person name="LaButti K."/>
            <person name="Lapidus A."/>
            <person name="Lindquist E."/>
            <person name="Lipzen A."/>
            <person name="Meier-kolthoff J.P."/>
            <person name="Ohm R.A."/>
            <person name="Otillar R.P."/>
            <person name="Pangilinan J."/>
            <person name="Peng Y."/>
            <person name="Rokas A."/>
            <person name="Rosa C.A."/>
            <person name="Scheuner C."/>
            <person name="Sibirny A.A."/>
            <person name="Slot J.C."/>
            <person name="Stielow J.B."/>
            <person name="Sun H."/>
            <person name="Kurtzman C.P."/>
            <person name="Blackwell M."/>
            <person name="Grigoriev I.V."/>
            <person name="Jeffries T.W."/>
        </authorList>
    </citation>
    <scope>NUCLEOTIDE SEQUENCE [LARGE SCALE GENOMIC DNA]</scope>
    <source>
        <strain evidence="1 2">NRRL YB-4993</strain>
    </source>
</reference>
<dbReference type="Proteomes" id="UP000092555">
    <property type="component" value="Unassembled WGS sequence"/>
</dbReference>
<keyword evidence="2" id="KW-1185">Reference proteome</keyword>
<accession>A0A1A0H5K2</accession>
<gene>
    <name evidence="1" type="ORF">METBIDRAFT_46586</name>
</gene>
<dbReference type="STRING" id="869754.A0A1A0H5K2"/>
<dbReference type="GO" id="GO:0006890">
    <property type="term" value="P:retrograde vesicle-mediated transport, Golgi to endoplasmic reticulum"/>
    <property type="evidence" value="ECO:0007669"/>
    <property type="project" value="InterPro"/>
</dbReference>
<dbReference type="GO" id="GO:0070939">
    <property type="term" value="C:Dsl1/NZR complex"/>
    <property type="evidence" value="ECO:0007669"/>
    <property type="project" value="InterPro"/>
</dbReference>
<comment type="caution">
    <text evidence="1">The sequence shown here is derived from an EMBL/GenBank/DDBJ whole genome shotgun (WGS) entry which is preliminary data.</text>
</comment>
<dbReference type="InterPro" id="IPR042042">
    <property type="entry name" value="Tip20p_domB"/>
</dbReference>
<dbReference type="RefSeq" id="XP_018709853.1">
    <property type="nucleotide sequence ID" value="XM_018858057.1"/>
</dbReference>
<dbReference type="PANTHER" id="PTHR13520">
    <property type="entry name" value="RAD50-INTERACTING PROTEIN 1 RINT-1"/>
    <property type="match status" value="1"/>
</dbReference>
<dbReference type="GeneID" id="30031033"/>
<dbReference type="Gene3D" id="1.20.58.670">
    <property type="entry name" value="Dsl1p vesicle tethering complex, Tip20p subunit, domain D"/>
    <property type="match status" value="1"/>
</dbReference>
<dbReference type="PROSITE" id="PS51386">
    <property type="entry name" value="RINT1_TIP20"/>
    <property type="match status" value="1"/>
</dbReference>
<organism evidence="1 2">
    <name type="scientific">Metschnikowia bicuspidata var. bicuspidata NRRL YB-4993</name>
    <dbReference type="NCBI Taxonomy" id="869754"/>
    <lineage>
        <taxon>Eukaryota</taxon>
        <taxon>Fungi</taxon>
        <taxon>Dikarya</taxon>
        <taxon>Ascomycota</taxon>
        <taxon>Saccharomycotina</taxon>
        <taxon>Pichiomycetes</taxon>
        <taxon>Metschnikowiaceae</taxon>
        <taxon>Metschnikowia</taxon>
    </lineage>
</organism>
<dbReference type="InterPro" id="IPR007528">
    <property type="entry name" value="RINT1_Tip20"/>
</dbReference>
<sequence>MNYINTNFLTLLDLDDLDARVSSLNEERKILSDQILARSSREHPQSPNELPLQVVELMQKVSGQPCTLTPASVDKLKEKYGNLAFLSRLHSILESKESLTLQCEVLRAGATIEQQIIQLSGESSIQEFAEIADQISNIKGRDLISAELQTQLTTAMEYKRASLSSMLSSHLSEIKWLSATEKVTIDSEKFKTISTLLSDLIRLQASDAVPQYPEVWWGLETLLSPFAQRFNFHFRDTSETNKLTKPEWALNYVEEFLNENLPTLEFVVGDTFLQFEKIGAYEILSTVLSPVREKLESMLEVINQKISSSQDDEKAIDRYGRLLSHLIFEATTFDQRIRNSYKYNPFIKELDLVPEKKWMGLTGDILLSNDKESISVNNWLNLELRLAKNRFDTEIISPKNAFEIDYEFTASSDFPESMVKPTYSAYGLSKLFDNLTSHFKTINIVKYQLKYVSQIQLVFLDQYLEELQKQFRKFNESLSLKIISSFMKSSVKNETGSTTQTVVTNGLTGLEMLTGIYCLTKFVISKMEEWAENLIYIQLWNYCQSSSEYSGESIFDASINDYKTLLSKVSNKYEEFFRKEVRGALRDYVNDSTWNIEDPQYVPQVSLSLSGFTTTIPAYTSYLKRSLLDIDFTIISSKICDSYAHILLEYVITNNQFNKRGLEQLQTDIHYLDSILKDHLLLDHLHKYSNSGNKSYKKVFQSIEMMNRFDASGAKLLKKQFLNGETIRSQFESRLDCLSDSECLDLLFRII</sequence>
<dbReference type="PANTHER" id="PTHR13520:SF0">
    <property type="entry name" value="RAD50-INTERACTING PROTEIN 1"/>
    <property type="match status" value="1"/>
</dbReference>